<dbReference type="EMBL" id="JAGVRK010000001">
    <property type="protein sequence ID" value="MBS2970731.1"/>
    <property type="molecule type" value="Genomic_DNA"/>
</dbReference>
<keyword evidence="2" id="KW-1185">Reference proteome</keyword>
<dbReference type="Pfam" id="PF17353">
    <property type="entry name" value="DUF5381"/>
    <property type="match status" value="1"/>
</dbReference>
<reference evidence="1 2" key="1">
    <citation type="submission" date="2021-04" db="EMBL/GenBank/DDBJ databases">
        <title>Metabacillus sp. strain KIGAM252 whole genome sequence.</title>
        <authorList>
            <person name="Seo M.-J."/>
            <person name="Cho E.-S."/>
            <person name="Hwang C.Y."/>
            <person name="Yoon D.J."/>
        </authorList>
    </citation>
    <scope>NUCLEOTIDE SEQUENCE [LARGE SCALE GENOMIC DNA]</scope>
    <source>
        <strain evidence="1 2">KIGAM252</strain>
    </source>
</reference>
<dbReference type="Proteomes" id="UP000682403">
    <property type="component" value="Unassembled WGS sequence"/>
</dbReference>
<accession>A0ABS5LJF3</accession>
<organism evidence="1 2">
    <name type="scientific">Metabacillus flavus</name>
    <dbReference type="NCBI Taxonomy" id="2823519"/>
    <lineage>
        <taxon>Bacteria</taxon>
        <taxon>Bacillati</taxon>
        <taxon>Bacillota</taxon>
        <taxon>Bacilli</taxon>
        <taxon>Bacillales</taxon>
        <taxon>Bacillaceae</taxon>
        <taxon>Metabacillus</taxon>
    </lineage>
</organism>
<name>A0ABS5LJF3_9BACI</name>
<gene>
    <name evidence="1" type="ORF">J9317_18465</name>
</gene>
<proteinExistence type="predicted"/>
<protein>
    <submittedName>
        <fullName evidence="1">DUF5381 family protein</fullName>
    </submittedName>
</protein>
<evidence type="ECO:0000313" key="2">
    <source>
        <dbReference type="Proteomes" id="UP000682403"/>
    </source>
</evidence>
<sequence length="52" mass="6217">MVTATDNRIDHTFNTLGLHEFKRHIEKYVLPHMNPRAQEAWNRKFTNGRVQP</sequence>
<evidence type="ECO:0000313" key="1">
    <source>
        <dbReference type="EMBL" id="MBS2970731.1"/>
    </source>
</evidence>
<dbReference type="InterPro" id="IPR035324">
    <property type="entry name" value="DUF5381"/>
</dbReference>
<comment type="caution">
    <text evidence="1">The sequence shown here is derived from an EMBL/GenBank/DDBJ whole genome shotgun (WGS) entry which is preliminary data.</text>
</comment>